<accession>A0A177EWV0</accession>
<evidence type="ECO:0000256" key="2">
    <source>
        <dbReference type="SAM" id="Phobius"/>
    </source>
</evidence>
<evidence type="ECO:0000313" key="4">
    <source>
        <dbReference type="Proteomes" id="UP000077002"/>
    </source>
</evidence>
<dbReference type="Proteomes" id="UP000077002">
    <property type="component" value="Unassembled WGS sequence"/>
</dbReference>
<feature type="compositionally biased region" description="Basic and acidic residues" evidence="1">
    <location>
        <begin position="112"/>
        <end position="137"/>
    </location>
</feature>
<keyword evidence="2" id="KW-1133">Transmembrane helix</keyword>
<feature type="transmembrane region" description="Helical" evidence="2">
    <location>
        <begin position="12"/>
        <end position="33"/>
    </location>
</feature>
<keyword evidence="4" id="KW-1185">Reference proteome</keyword>
<evidence type="ECO:0000313" key="3">
    <source>
        <dbReference type="EMBL" id="OAG36534.1"/>
    </source>
</evidence>
<feature type="region of interest" description="Disordered" evidence="1">
    <location>
        <begin position="98"/>
        <end position="152"/>
    </location>
</feature>
<gene>
    <name evidence="3" type="ORF">AYO21_09265</name>
</gene>
<keyword evidence="2" id="KW-0472">Membrane</keyword>
<protein>
    <submittedName>
        <fullName evidence="3">Uncharacterized protein</fullName>
    </submittedName>
</protein>
<dbReference type="EMBL" id="LVKK01000089">
    <property type="protein sequence ID" value="OAG36534.1"/>
    <property type="molecule type" value="Genomic_DNA"/>
</dbReference>
<name>A0A177EWV0_9EURO</name>
<sequence length="152" mass="16516">MDNHGRRTRRALLLAVVAGGRLAIVIVAAPAMLGPMGTRYVLAQGLHRRGQIHDAESTIPSSTFIDALDQHGDAEALHTYIAGHITYWMPGAARGQAPEHPVLAHPGADADFAEKNGHGLSEEYEKKRHGLSEEDKKKRPGTWGVAMQSLRE</sequence>
<comment type="caution">
    <text evidence="3">The sequence shown here is derived from an EMBL/GenBank/DDBJ whole genome shotgun (WGS) entry which is preliminary data.</text>
</comment>
<dbReference type="OrthoDB" id="1022638at2759"/>
<dbReference type="AlphaFoldDB" id="A0A177EWV0"/>
<keyword evidence="2" id="KW-0812">Transmembrane</keyword>
<organism evidence="3 4">
    <name type="scientific">Fonsecaea monophora</name>
    <dbReference type="NCBI Taxonomy" id="254056"/>
    <lineage>
        <taxon>Eukaryota</taxon>
        <taxon>Fungi</taxon>
        <taxon>Dikarya</taxon>
        <taxon>Ascomycota</taxon>
        <taxon>Pezizomycotina</taxon>
        <taxon>Eurotiomycetes</taxon>
        <taxon>Chaetothyriomycetidae</taxon>
        <taxon>Chaetothyriales</taxon>
        <taxon>Herpotrichiellaceae</taxon>
        <taxon>Fonsecaea</taxon>
    </lineage>
</organism>
<dbReference type="RefSeq" id="XP_022508486.1">
    <property type="nucleotide sequence ID" value="XM_022659203.1"/>
</dbReference>
<proteinExistence type="predicted"/>
<dbReference type="GeneID" id="34604403"/>
<evidence type="ECO:0000256" key="1">
    <source>
        <dbReference type="SAM" id="MobiDB-lite"/>
    </source>
</evidence>
<reference evidence="3 4" key="1">
    <citation type="submission" date="2016-03" db="EMBL/GenBank/DDBJ databases">
        <title>Draft genome sequence of the Fonsecaea monophora CBS 269.37.</title>
        <authorList>
            <person name="Bombassaro A."/>
            <person name="Vinicius W.A."/>
            <person name="De Hoog S."/>
            <person name="Sun J."/>
            <person name="Souza E.M."/>
            <person name="Raittz R.T."/>
            <person name="Costa F."/>
            <person name="Leao A.C."/>
            <person name="Tadra-Sfeir M.Z."/>
            <person name="Baura V."/>
            <person name="Balsanelli E."/>
            <person name="Pedrosa F.O."/>
            <person name="Moreno L.F."/>
            <person name="Steffens M.B."/>
            <person name="Xi L."/>
            <person name="Bocca A.L."/>
            <person name="Felipe M.S."/>
            <person name="Teixeira M."/>
            <person name="Telles Filho F.Q."/>
            <person name="Azevedo C.M."/>
            <person name="Gomes R."/>
            <person name="Vicente V.A."/>
        </authorList>
    </citation>
    <scope>NUCLEOTIDE SEQUENCE [LARGE SCALE GENOMIC DNA]</scope>
    <source>
        <strain evidence="3 4">CBS 269.37</strain>
    </source>
</reference>